<dbReference type="AlphaFoldDB" id="A0A6A5XI31"/>
<keyword evidence="1" id="KW-0732">Signal</keyword>
<feature type="chain" id="PRO_5025497088" evidence="1">
    <location>
        <begin position="20"/>
        <end position="149"/>
    </location>
</feature>
<dbReference type="RefSeq" id="XP_033380865.1">
    <property type="nucleotide sequence ID" value="XM_033522422.1"/>
</dbReference>
<keyword evidence="3" id="KW-1185">Reference proteome</keyword>
<sequence length="149" mass="16165">MKLSQATTALCLYLSTAYAAPQGSAKNFYLVSCSDDTGNFDAIAYYPSGPSKSTTTWPPELSEVSRGRSAWEGVVREAEFERDNWFIATIDKGAAALKSGEIAGTGSFEGEPFVCFKQTGLLFRDGSTRCEKRYWCPSVDVGGGRGVRM</sequence>
<evidence type="ECO:0000313" key="3">
    <source>
        <dbReference type="Proteomes" id="UP000799778"/>
    </source>
</evidence>
<evidence type="ECO:0000313" key="2">
    <source>
        <dbReference type="EMBL" id="KAF2012526.1"/>
    </source>
</evidence>
<dbReference type="GeneID" id="54279819"/>
<dbReference type="Proteomes" id="UP000799778">
    <property type="component" value="Unassembled WGS sequence"/>
</dbReference>
<evidence type="ECO:0000256" key="1">
    <source>
        <dbReference type="SAM" id="SignalP"/>
    </source>
</evidence>
<proteinExistence type="predicted"/>
<accession>A0A6A5XI31</accession>
<protein>
    <submittedName>
        <fullName evidence="2">Uncharacterized protein</fullName>
    </submittedName>
</protein>
<feature type="signal peptide" evidence="1">
    <location>
        <begin position="1"/>
        <end position="19"/>
    </location>
</feature>
<gene>
    <name evidence="2" type="ORF">BU24DRAFT_253404</name>
</gene>
<dbReference type="EMBL" id="ML978072">
    <property type="protein sequence ID" value="KAF2012526.1"/>
    <property type="molecule type" value="Genomic_DNA"/>
</dbReference>
<dbReference type="OrthoDB" id="3781747at2759"/>
<reference evidence="2" key="1">
    <citation type="journal article" date="2020" name="Stud. Mycol.">
        <title>101 Dothideomycetes genomes: a test case for predicting lifestyles and emergence of pathogens.</title>
        <authorList>
            <person name="Haridas S."/>
            <person name="Albert R."/>
            <person name="Binder M."/>
            <person name="Bloem J."/>
            <person name="Labutti K."/>
            <person name="Salamov A."/>
            <person name="Andreopoulos B."/>
            <person name="Baker S."/>
            <person name="Barry K."/>
            <person name="Bills G."/>
            <person name="Bluhm B."/>
            <person name="Cannon C."/>
            <person name="Castanera R."/>
            <person name="Culley D."/>
            <person name="Daum C."/>
            <person name="Ezra D."/>
            <person name="Gonzalez J."/>
            <person name="Henrissat B."/>
            <person name="Kuo A."/>
            <person name="Liang C."/>
            <person name="Lipzen A."/>
            <person name="Lutzoni F."/>
            <person name="Magnuson J."/>
            <person name="Mondo S."/>
            <person name="Nolan M."/>
            <person name="Ohm R."/>
            <person name="Pangilinan J."/>
            <person name="Park H.-J."/>
            <person name="Ramirez L."/>
            <person name="Alfaro M."/>
            <person name="Sun H."/>
            <person name="Tritt A."/>
            <person name="Yoshinaga Y."/>
            <person name="Zwiers L.-H."/>
            <person name="Turgeon B."/>
            <person name="Goodwin S."/>
            <person name="Spatafora J."/>
            <person name="Crous P."/>
            <person name="Grigoriev I."/>
        </authorList>
    </citation>
    <scope>NUCLEOTIDE SEQUENCE</scope>
    <source>
        <strain evidence="2">CBS 175.79</strain>
    </source>
</reference>
<name>A0A6A5XI31_9PLEO</name>
<organism evidence="2 3">
    <name type="scientific">Aaosphaeria arxii CBS 175.79</name>
    <dbReference type="NCBI Taxonomy" id="1450172"/>
    <lineage>
        <taxon>Eukaryota</taxon>
        <taxon>Fungi</taxon>
        <taxon>Dikarya</taxon>
        <taxon>Ascomycota</taxon>
        <taxon>Pezizomycotina</taxon>
        <taxon>Dothideomycetes</taxon>
        <taxon>Pleosporomycetidae</taxon>
        <taxon>Pleosporales</taxon>
        <taxon>Pleosporales incertae sedis</taxon>
        <taxon>Aaosphaeria</taxon>
    </lineage>
</organism>